<dbReference type="CDD" id="cd03713">
    <property type="entry name" value="EFG_mtEFG_C"/>
    <property type="match status" value="1"/>
</dbReference>
<dbReference type="Pfam" id="PF03764">
    <property type="entry name" value="EFG_IV"/>
    <property type="match status" value="1"/>
</dbReference>
<organism evidence="9 10">
    <name type="scientific">Deinococcus aetherius</name>
    <dbReference type="NCBI Taxonomy" id="200252"/>
    <lineage>
        <taxon>Bacteria</taxon>
        <taxon>Thermotogati</taxon>
        <taxon>Deinococcota</taxon>
        <taxon>Deinococci</taxon>
        <taxon>Deinococcales</taxon>
        <taxon>Deinococcaceae</taxon>
        <taxon>Deinococcus</taxon>
    </lineage>
</organism>
<dbReference type="GO" id="GO:0003746">
    <property type="term" value="F:translation elongation factor activity"/>
    <property type="evidence" value="ECO:0007669"/>
    <property type="project" value="UniProtKB-KW"/>
</dbReference>
<dbReference type="PROSITE" id="PS00301">
    <property type="entry name" value="G_TR_1"/>
    <property type="match status" value="1"/>
</dbReference>
<dbReference type="EMBL" id="AP026560">
    <property type="protein sequence ID" value="BDP40402.1"/>
    <property type="molecule type" value="Genomic_DNA"/>
</dbReference>
<evidence type="ECO:0000256" key="6">
    <source>
        <dbReference type="HAMAP-Rule" id="MF_00054"/>
    </source>
</evidence>
<dbReference type="SUPFAM" id="SSF52540">
    <property type="entry name" value="P-loop containing nucleoside triphosphate hydrolases"/>
    <property type="match status" value="1"/>
</dbReference>
<feature type="binding site" evidence="6">
    <location>
        <begin position="143"/>
        <end position="146"/>
    </location>
    <ligand>
        <name>GTP</name>
        <dbReference type="ChEBI" id="CHEBI:37565"/>
    </ligand>
</feature>
<reference evidence="9" key="1">
    <citation type="submission" date="2022-07" db="EMBL/GenBank/DDBJ databases">
        <title>Complete Genome Sequence of the Radioresistant Bacterium Deinococcus aetherius ST0316, Isolated from the Air Dust collected in Lower Stratosphere above Japan.</title>
        <authorList>
            <person name="Satoh K."/>
            <person name="Hagiwara K."/>
            <person name="Katsumata K."/>
            <person name="Kubo A."/>
            <person name="Yokobori S."/>
            <person name="Yamagishi A."/>
            <person name="Oono Y."/>
            <person name="Narumi I."/>
        </authorList>
    </citation>
    <scope>NUCLEOTIDE SEQUENCE</scope>
    <source>
        <strain evidence="9">ST0316</strain>
    </source>
</reference>
<keyword evidence="3 6" id="KW-0251">Elongation factor</keyword>
<dbReference type="SMART" id="SM00889">
    <property type="entry name" value="EFG_IV"/>
    <property type="match status" value="1"/>
</dbReference>
<dbReference type="Pfam" id="PF00009">
    <property type="entry name" value="GTP_EFTU"/>
    <property type="match status" value="1"/>
</dbReference>
<evidence type="ECO:0000256" key="5">
    <source>
        <dbReference type="ARBA" id="ARBA00023134"/>
    </source>
</evidence>
<dbReference type="InterPro" id="IPR000795">
    <property type="entry name" value="T_Tr_GTP-bd_dom"/>
</dbReference>
<dbReference type="SMART" id="SM00838">
    <property type="entry name" value="EFG_C"/>
    <property type="match status" value="1"/>
</dbReference>
<dbReference type="SUPFAM" id="SSF54980">
    <property type="entry name" value="EF-G C-terminal domain-like"/>
    <property type="match status" value="2"/>
</dbReference>
<dbReference type="InterPro" id="IPR035649">
    <property type="entry name" value="EFG_V"/>
</dbReference>
<dbReference type="SUPFAM" id="SSF54211">
    <property type="entry name" value="Ribosomal protein S5 domain 2-like"/>
    <property type="match status" value="1"/>
</dbReference>
<dbReference type="Gene3D" id="3.30.70.240">
    <property type="match status" value="1"/>
</dbReference>
<dbReference type="InterPro" id="IPR004540">
    <property type="entry name" value="Transl_elong_EFG/EF2"/>
</dbReference>
<dbReference type="Pfam" id="PF00679">
    <property type="entry name" value="EFG_C"/>
    <property type="match status" value="1"/>
</dbReference>
<dbReference type="InterPro" id="IPR009000">
    <property type="entry name" value="Transl_B-barrel_sf"/>
</dbReference>
<protein>
    <recommendedName>
        <fullName evidence="6 7">Elongation factor G</fullName>
        <shortName evidence="6">EF-G</shortName>
    </recommendedName>
</protein>
<dbReference type="Pfam" id="PF14492">
    <property type="entry name" value="EFG_III"/>
    <property type="match status" value="1"/>
</dbReference>
<keyword evidence="6" id="KW-0963">Cytoplasm</keyword>
<dbReference type="InterPro" id="IPR041095">
    <property type="entry name" value="EFG_II"/>
</dbReference>
<keyword evidence="4 6" id="KW-0648">Protein biosynthesis</keyword>
<dbReference type="Proteomes" id="UP001064971">
    <property type="component" value="Chromosome"/>
</dbReference>
<comment type="function">
    <text evidence="6">Catalyzes the GTP-dependent ribosomal translocation step during translation elongation. During this step, the ribosome changes from the pre-translocational (PRE) to the post-translocational (POST) state as the newly formed A-site-bound peptidyl-tRNA and P-site-bound deacylated tRNA move to the P and E sites, respectively. Catalyzes the coordinated movement of the two tRNA molecules, the mRNA and conformational changes in the ribosome.</text>
</comment>
<dbReference type="InterPro" id="IPR031157">
    <property type="entry name" value="G_TR_CS"/>
</dbReference>
<comment type="similarity">
    <text evidence="1 6">Belongs to the TRAFAC class translation factor GTPase superfamily. Classic translation factor GTPase family. EF-G/EF-2 subfamily.</text>
</comment>
<dbReference type="Gene3D" id="3.30.230.10">
    <property type="match status" value="1"/>
</dbReference>
<evidence type="ECO:0000259" key="8">
    <source>
        <dbReference type="PROSITE" id="PS51722"/>
    </source>
</evidence>
<gene>
    <name evidence="6 9" type="primary">fusA</name>
    <name evidence="9" type="ORF">DAETH_03710</name>
</gene>
<evidence type="ECO:0000256" key="3">
    <source>
        <dbReference type="ARBA" id="ARBA00022768"/>
    </source>
</evidence>
<sequence length="697" mass="76657">MTTKAQSYLTHFRNIGIAAHIDAGKTTTTERILYYTGRTHNIGEVHDGAATMDWMEQERERGITITAAATTAKWKRSGTDQEYTVNIIDTPGHVDFTIEVERSMRVLDGAVAVFDSSQGVEPQSETVWRQADRYGVPRIAFANKMDKTGASFELVLGDIRERLGAIPAPVQYPMGQESEFKGIIDVVRQRAYTYTNDLGTEIQEHDVPAEYADKVTEMRAALIEAAAEVNEDVMMKYLEGEEPTVEEIVTALRQGTIAQRIFPVLCGSALKNKGVQLLLDAVIDYLPSPLEVPAIRGKLEDSEDTVEFPADPEGKLAALAFKIMADPYVGRLTFVRVYSGTMQSGSYVYNASKDKRDRVGRLLKMHANSREEVTELKAGELGAVIGLKDAGTGNTLIADGEDRVLLESIDVPEPVIKLAIEPKTKADQEKMGVGLQKLAEEDPTFRVESDQESGQTTISGMGELHLEILVDRLKREYKVDANVGAPQVAYRETITRPADVEGKFVRQSGGRGQFGHVKIKAEPLEPGAGFVFENAVVGGTVPREFIAPAQKGIEEAMQSGPMLGFPVVDMKVTIYDGSYHEVDSSEMAFKIAGSMALKEAVQKGAPALLEPVMRVEVTVPEDYMGDIIGDLNSRRGQIQGMEARGNAQIVRAFVPLSEMFGYATDMRSMTQGRASYSMFFDHYSQVPNNLAQQLMKK</sequence>
<keyword evidence="2 6" id="KW-0547">Nucleotide-binding</keyword>
<accession>A0ABM8A9K6</accession>
<dbReference type="PANTHER" id="PTHR43261">
    <property type="entry name" value="TRANSLATION ELONGATION FACTOR G-RELATED"/>
    <property type="match status" value="1"/>
</dbReference>
<evidence type="ECO:0000256" key="7">
    <source>
        <dbReference type="NCBIfam" id="TIGR00484"/>
    </source>
</evidence>
<evidence type="ECO:0000313" key="9">
    <source>
        <dbReference type="EMBL" id="BDP40402.1"/>
    </source>
</evidence>
<dbReference type="CDD" id="cd01886">
    <property type="entry name" value="EF-G"/>
    <property type="match status" value="1"/>
</dbReference>
<name>A0ABM8A9K6_9DEIO</name>
<dbReference type="SUPFAM" id="SSF50447">
    <property type="entry name" value="Translation proteins"/>
    <property type="match status" value="1"/>
</dbReference>
<dbReference type="PRINTS" id="PR00315">
    <property type="entry name" value="ELONGATNFCT"/>
</dbReference>
<dbReference type="InterPro" id="IPR004161">
    <property type="entry name" value="EFTu-like_2"/>
</dbReference>
<dbReference type="PANTHER" id="PTHR43261:SF1">
    <property type="entry name" value="RIBOSOME-RELEASING FACTOR 2, MITOCHONDRIAL"/>
    <property type="match status" value="1"/>
</dbReference>
<comment type="subcellular location">
    <subcellularLocation>
        <location evidence="6">Cytoplasm</location>
    </subcellularLocation>
</comment>
<dbReference type="InterPro" id="IPR000640">
    <property type="entry name" value="EFG_V-like"/>
</dbReference>
<keyword evidence="5 6" id="KW-0342">GTP-binding</keyword>
<dbReference type="NCBIfam" id="NF009379">
    <property type="entry name" value="PRK12740.1-3"/>
    <property type="match status" value="1"/>
</dbReference>
<evidence type="ECO:0000313" key="10">
    <source>
        <dbReference type="Proteomes" id="UP001064971"/>
    </source>
</evidence>
<evidence type="ECO:0000256" key="1">
    <source>
        <dbReference type="ARBA" id="ARBA00005870"/>
    </source>
</evidence>
<evidence type="ECO:0000256" key="4">
    <source>
        <dbReference type="ARBA" id="ARBA00022917"/>
    </source>
</evidence>
<dbReference type="InterPro" id="IPR005225">
    <property type="entry name" value="Small_GTP-bd"/>
</dbReference>
<dbReference type="Pfam" id="PF03144">
    <property type="entry name" value="GTP_EFTU_D2"/>
    <property type="match status" value="1"/>
</dbReference>
<dbReference type="Gene3D" id="3.40.50.300">
    <property type="entry name" value="P-loop containing nucleotide triphosphate hydrolases"/>
    <property type="match status" value="1"/>
</dbReference>
<evidence type="ECO:0000256" key="2">
    <source>
        <dbReference type="ARBA" id="ARBA00022741"/>
    </source>
</evidence>
<dbReference type="Gene3D" id="3.30.70.870">
    <property type="entry name" value="Elongation Factor G (Translational Gtpase), domain 3"/>
    <property type="match status" value="1"/>
</dbReference>
<dbReference type="NCBIfam" id="NF009381">
    <property type="entry name" value="PRK12740.1-5"/>
    <property type="match status" value="1"/>
</dbReference>
<feature type="binding site" evidence="6">
    <location>
        <begin position="19"/>
        <end position="26"/>
    </location>
    <ligand>
        <name>GTP</name>
        <dbReference type="ChEBI" id="CHEBI:37565"/>
    </ligand>
</feature>
<dbReference type="InterPro" id="IPR005517">
    <property type="entry name" value="Transl_elong_EFG/EF2_IV"/>
</dbReference>
<dbReference type="InterPro" id="IPR035647">
    <property type="entry name" value="EFG_III/V"/>
</dbReference>
<dbReference type="PROSITE" id="PS51722">
    <property type="entry name" value="G_TR_2"/>
    <property type="match status" value="1"/>
</dbReference>
<dbReference type="InterPro" id="IPR009022">
    <property type="entry name" value="EFG_III"/>
</dbReference>
<dbReference type="InterPro" id="IPR047872">
    <property type="entry name" value="EFG_IV"/>
</dbReference>
<feature type="binding site" evidence="6">
    <location>
        <begin position="89"/>
        <end position="93"/>
    </location>
    <ligand>
        <name>GTP</name>
        <dbReference type="ChEBI" id="CHEBI:37565"/>
    </ligand>
</feature>
<dbReference type="InterPro" id="IPR020568">
    <property type="entry name" value="Ribosomal_Su5_D2-typ_SF"/>
</dbReference>
<dbReference type="HAMAP" id="MF_00054_B">
    <property type="entry name" value="EF_G_EF_2_B"/>
    <property type="match status" value="1"/>
</dbReference>
<proteinExistence type="inferred from homology"/>
<dbReference type="CDD" id="cd04088">
    <property type="entry name" value="EFG_mtEFG_II"/>
    <property type="match status" value="1"/>
</dbReference>
<keyword evidence="10" id="KW-1185">Reference proteome</keyword>
<dbReference type="InterPro" id="IPR014721">
    <property type="entry name" value="Ribsml_uS5_D2-typ_fold_subgr"/>
</dbReference>
<dbReference type="NCBIfam" id="TIGR00231">
    <property type="entry name" value="small_GTP"/>
    <property type="match status" value="1"/>
</dbReference>
<dbReference type="InterPro" id="IPR027417">
    <property type="entry name" value="P-loop_NTPase"/>
</dbReference>
<dbReference type="RefSeq" id="WP_264776262.1">
    <property type="nucleotide sequence ID" value="NZ_AP026560.1"/>
</dbReference>
<dbReference type="NCBIfam" id="TIGR00484">
    <property type="entry name" value="EF-G"/>
    <property type="match status" value="1"/>
</dbReference>
<dbReference type="CDD" id="cd01434">
    <property type="entry name" value="EFG_mtEFG1_IV"/>
    <property type="match status" value="1"/>
</dbReference>
<dbReference type="CDD" id="cd16262">
    <property type="entry name" value="EFG_III"/>
    <property type="match status" value="1"/>
</dbReference>
<dbReference type="Gene3D" id="2.40.30.10">
    <property type="entry name" value="Translation factors"/>
    <property type="match status" value="1"/>
</dbReference>
<feature type="domain" description="Tr-type G" evidence="8">
    <location>
        <begin position="10"/>
        <end position="290"/>
    </location>
</feature>